<dbReference type="GO" id="GO:0007018">
    <property type="term" value="P:microtubule-based movement"/>
    <property type="evidence" value="ECO:0007669"/>
    <property type="project" value="InterPro"/>
</dbReference>
<comment type="similarity">
    <text evidence="9">Belongs to the TRAFAC class myosin-kinesin ATPase superfamily. Kinesin family. KIN-5/BimC subfamily.</text>
</comment>
<evidence type="ECO:0000313" key="15">
    <source>
        <dbReference type="Proteomes" id="UP000692954"/>
    </source>
</evidence>
<dbReference type="GO" id="GO:0003777">
    <property type="term" value="F:microtubule motor activity"/>
    <property type="evidence" value="ECO:0007669"/>
    <property type="project" value="InterPro"/>
</dbReference>
<evidence type="ECO:0000256" key="4">
    <source>
        <dbReference type="ARBA" id="ARBA00022741"/>
    </source>
</evidence>
<keyword evidence="3" id="KW-0493">Microtubule</keyword>
<feature type="coiled-coil region" evidence="12">
    <location>
        <begin position="352"/>
        <end position="443"/>
    </location>
</feature>
<sequence length="1353" mass="158137">MENQDQQQNVKVGVRIRPLSQKEIIGKDQNFLKADGNTIILPQNGKLFTFDHVFNEDSSQDQIFQCCVTNLILRCFDGYNSTVLAYGQTGSGKTYTMGTSSVDQFRDSSEYGIIPRVIQFIFEEIEKRKQELDINITCSYVELYNEQIIDLLNESIIQTNIQPTIREEKDHTISIQNLTTIPVTNSQYMIQILNRGGAHRTTSATLMNLNSSRSHAIFTIYFEIKRESEEGSLKAKFHFVDLAGSERLKKTQAIGKQMEEGININQSLLVLGNVINTLSDQKKCAHVPYRESKLTRILQDSLGGNSNTFMIACISSAAINYEETINTLKYASRAREIKNNPTKNIDPHTAQIMNLKQTIIILNEQIKQYQQLLIDNNINTDNIKIQQILNTELIYQNQQQSCAQHFEQINKLKQQNFIIDQQLQKLQKDFLILKKELSESEIDCFKAKKQRDQVLRWFQDSRKLLIQNNISTNFVEDQQLDSCYNEISNFKKTIQEQEKKIQLLQQQNDILIKESHRDQKLLLKYFNKQNQLLKLDQSNDEYEMDETEYIENDQKIEEHEKDLILIDEQQTQIKLQLQKEIKQDYQKQIANLELEKFNLQRQIVIKQDSAQINILKSKIQDYETKISEMKQKETISKQLNKKLEEQESQVNQLKNNIESMKRQKVDLLKKMKLENEKYIKEKDEKQKELIKAKKLKIQQDNILCKLKNDNTRKDLQLKRKDDELLKQKNEKIVIKQHNRYNTNQLSIQYDAFEKQIDDLFNELMLGYQAEDQITQEYQKLEEIQEELNLIQQKISNIQIKIDQIEFDIAQSKNQMNNDILKQQRLELNDYQQKRENITETIEFQVQKINEYRVVAQKSNEQYTNMLTNQYFKELPNWCIRSFRYIIDNWVKDHYLISVYAQQIEDLNQANQALLSSRPSSIKKSARSITPADDLKRQLNEYRRKLQASQNTYRTASLELDYYKNFYNEQINKQQKDRSIGLGTQLQHSNSNYIVRNYYGKDQKQIQESQTISRAKSIGQMSSSARVRGSLSMADHMNYSQDYGDQQKLYKDMIPILSLCSKENILCSGQYKQVKVWDIETSQLISSIEQSSHCRAIHYWDERDAIAISHGSQITLYDPQTFVQKGLLKSTIEEVKAMTTINGLFVAVGKSINSSALNVWDHRQNNILYEFERSSDIISVYGSNRNKELVYGTLKHYTKRIPFSNNKYGQIQQLQPPQLDKVIGVASFSTYIISCSLSKRMLLWNQQTGLEMQTNDSIHKDLIMTLAVDESLKLIYTGSKDGQIKGIKINEDGKFQLMNEINASTQPVNVLHVIQNNHYVISGGQDKQIKIWKPSKNILSQQNILKEFTIEDKM</sequence>
<dbReference type="PROSITE" id="PS50067">
    <property type="entry name" value="KINESIN_MOTOR_2"/>
    <property type="match status" value="1"/>
</dbReference>
<dbReference type="GO" id="GO:0007052">
    <property type="term" value="P:mitotic spindle organization"/>
    <property type="evidence" value="ECO:0007669"/>
    <property type="project" value="TreeGrafter"/>
</dbReference>
<dbReference type="GO" id="GO:0005874">
    <property type="term" value="C:microtubule"/>
    <property type="evidence" value="ECO:0007669"/>
    <property type="project" value="UniProtKB-KW"/>
</dbReference>
<proteinExistence type="inferred from homology"/>
<keyword evidence="10" id="KW-0853">WD repeat</keyword>
<dbReference type="Pfam" id="PF00225">
    <property type="entry name" value="Kinesin"/>
    <property type="match status" value="1"/>
</dbReference>
<organism evidence="14 15">
    <name type="scientific">Paramecium sonneborni</name>
    <dbReference type="NCBI Taxonomy" id="65129"/>
    <lineage>
        <taxon>Eukaryota</taxon>
        <taxon>Sar</taxon>
        <taxon>Alveolata</taxon>
        <taxon>Ciliophora</taxon>
        <taxon>Intramacronucleata</taxon>
        <taxon>Oligohymenophorea</taxon>
        <taxon>Peniculida</taxon>
        <taxon>Parameciidae</taxon>
        <taxon>Paramecium</taxon>
    </lineage>
</organism>
<dbReference type="FunFam" id="2.130.10.10:FF:002116">
    <property type="entry name" value="Uncharacterized protein"/>
    <property type="match status" value="1"/>
</dbReference>
<evidence type="ECO:0000259" key="13">
    <source>
        <dbReference type="PROSITE" id="PS50067"/>
    </source>
</evidence>
<evidence type="ECO:0000256" key="5">
    <source>
        <dbReference type="ARBA" id="ARBA00022840"/>
    </source>
</evidence>
<feature type="repeat" description="WD" evidence="10">
    <location>
        <begin position="1300"/>
        <end position="1332"/>
    </location>
</feature>
<gene>
    <name evidence="14" type="ORF">PSON_ATCC_30995.1.T0150162</name>
</gene>
<dbReference type="InterPro" id="IPR019821">
    <property type="entry name" value="Kinesin_motor_CS"/>
</dbReference>
<reference evidence="14" key="1">
    <citation type="submission" date="2021-01" db="EMBL/GenBank/DDBJ databases">
        <authorList>
            <consortium name="Genoscope - CEA"/>
            <person name="William W."/>
        </authorList>
    </citation>
    <scope>NUCLEOTIDE SEQUENCE</scope>
</reference>
<evidence type="ECO:0000256" key="7">
    <source>
        <dbReference type="ARBA" id="ARBA00023175"/>
    </source>
</evidence>
<dbReference type="InterPro" id="IPR001752">
    <property type="entry name" value="Kinesin_motor_dom"/>
</dbReference>
<keyword evidence="5 11" id="KW-0067">ATP-binding</keyword>
<dbReference type="FunFam" id="3.40.850.10:FF:000019">
    <property type="entry name" value="Kinesin-like protein KIN-5D"/>
    <property type="match status" value="1"/>
</dbReference>
<dbReference type="PROSITE" id="PS50082">
    <property type="entry name" value="WD_REPEATS_2"/>
    <property type="match status" value="1"/>
</dbReference>
<dbReference type="OrthoDB" id="295192at2759"/>
<feature type="coiled-coil region" evidence="12">
    <location>
        <begin position="931"/>
        <end position="958"/>
    </location>
</feature>
<dbReference type="GO" id="GO:0005524">
    <property type="term" value="F:ATP binding"/>
    <property type="evidence" value="ECO:0007669"/>
    <property type="project" value="UniProtKB-UniRule"/>
</dbReference>
<keyword evidence="6 12" id="KW-0175">Coiled coil</keyword>
<keyword evidence="15" id="KW-1185">Reference proteome</keyword>
<dbReference type="Pfam" id="PF00400">
    <property type="entry name" value="WD40"/>
    <property type="match status" value="1"/>
</dbReference>
<protein>
    <recommendedName>
        <fullName evidence="13">Kinesin motor domain-containing protein</fullName>
    </recommendedName>
</protein>
<dbReference type="PANTHER" id="PTHR47969">
    <property type="entry name" value="CHROMOSOME-ASSOCIATED KINESIN KIF4A-RELATED"/>
    <property type="match status" value="1"/>
</dbReference>
<dbReference type="GO" id="GO:0005875">
    <property type="term" value="C:microtubule associated complex"/>
    <property type="evidence" value="ECO:0007669"/>
    <property type="project" value="TreeGrafter"/>
</dbReference>
<keyword evidence="4 11" id="KW-0547">Nucleotide-binding</keyword>
<feature type="coiled-coil region" evidence="12">
    <location>
        <begin position="742"/>
        <end position="847"/>
    </location>
</feature>
<comment type="subcellular location">
    <subcellularLocation>
        <location evidence="1">Cytoplasm</location>
        <location evidence="1">Cytoskeleton</location>
    </subcellularLocation>
</comment>
<dbReference type="GO" id="GO:0051231">
    <property type="term" value="P:spindle elongation"/>
    <property type="evidence" value="ECO:0007669"/>
    <property type="project" value="TreeGrafter"/>
</dbReference>
<evidence type="ECO:0000256" key="3">
    <source>
        <dbReference type="ARBA" id="ARBA00022701"/>
    </source>
</evidence>
<dbReference type="SMART" id="SM00129">
    <property type="entry name" value="KISc"/>
    <property type="match status" value="1"/>
</dbReference>
<keyword evidence="2" id="KW-0963">Cytoplasm</keyword>
<feature type="coiled-coil region" evidence="12">
    <location>
        <begin position="480"/>
        <end position="514"/>
    </location>
</feature>
<dbReference type="PANTHER" id="PTHR47969:SF15">
    <property type="entry name" value="CHROMOSOME-ASSOCIATED KINESIN KIF4A-RELATED"/>
    <property type="match status" value="1"/>
</dbReference>
<evidence type="ECO:0000256" key="6">
    <source>
        <dbReference type="ARBA" id="ARBA00023054"/>
    </source>
</evidence>
<dbReference type="SMART" id="SM00320">
    <property type="entry name" value="WD40"/>
    <property type="match status" value="3"/>
</dbReference>
<evidence type="ECO:0000256" key="11">
    <source>
        <dbReference type="PROSITE-ProRule" id="PRU00283"/>
    </source>
</evidence>
<keyword evidence="8" id="KW-0206">Cytoskeleton</keyword>
<evidence type="ECO:0000256" key="10">
    <source>
        <dbReference type="PROSITE-ProRule" id="PRU00221"/>
    </source>
</evidence>
<evidence type="ECO:0000313" key="14">
    <source>
        <dbReference type="EMBL" id="CAD8061158.1"/>
    </source>
</evidence>
<evidence type="ECO:0000256" key="1">
    <source>
        <dbReference type="ARBA" id="ARBA00004245"/>
    </source>
</evidence>
<evidence type="ECO:0000256" key="2">
    <source>
        <dbReference type="ARBA" id="ARBA00022490"/>
    </source>
</evidence>
<evidence type="ECO:0000256" key="8">
    <source>
        <dbReference type="ARBA" id="ARBA00023212"/>
    </source>
</evidence>
<dbReference type="InterPro" id="IPR001680">
    <property type="entry name" value="WD40_rpt"/>
</dbReference>
<dbReference type="Proteomes" id="UP000692954">
    <property type="component" value="Unassembled WGS sequence"/>
</dbReference>
<dbReference type="GO" id="GO:0008017">
    <property type="term" value="F:microtubule binding"/>
    <property type="evidence" value="ECO:0007669"/>
    <property type="project" value="InterPro"/>
</dbReference>
<keyword evidence="7 11" id="KW-0505">Motor protein</keyword>
<comment type="caution">
    <text evidence="14">The sequence shown here is derived from an EMBL/GenBank/DDBJ whole genome shotgun (WGS) entry which is preliminary data.</text>
</comment>
<feature type="binding site" evidence="11">
    <location>
        <begin position="87"/>
        <end position="94"/>
    </location>
    <ligand>
        <name>ATP</name>
        <dbReference type="ChEBI" id="CHEBI:30616"/>
    </ligand>
</feature>
<dbReference type="PROSITE" id="PS00411">
    <property type="entry name" value="KINESIN_MOTOR_1"/>
    <property type="match status" value="1"/>
</dbReference>
<name>A0A8S1L0F8_9CILI</name>
<dbReference type="InterPro" id="IPR027640">
    <property type="entry name" value="Kinesin-like_fam"/>
</dbReference>
<feature type="coiled-coil region" evidence="12">
    <location>
        <begin position="575"/>
        <end position="695"/>
    </location>
</feature>
<dbReference type="EMBL" id="CAJJDN010000015">
    <property type="protein sequence ID" value="CAD8061158.1"/>
    <property type="molecule type" value="Genomic_DNA"/>
</dbReference>
<evidence type="ECO:0000256" key="9">
    <source>
        <dbReference type="ARBA" id="ARBA00034704"/>
    </source>
</evidence>
<evidence type="ECO:0000256" key="12">
    <source>
        <dbReference type="SAM" id="Coils"/>
    </source>
</evidence>
<feature type="domain" description="Kinesin motor" evidence="13">
    <location>
        <begin position="9"/>
        <end position="337"/>
    </location>
</feature>
<accession>A0A8S1L0F8</accession>